<evidence type="ECO:0000256" key="1">
    <source>
        <dbReference type="ARBA" id="ARBA00000900"/>
    </source>
</evidence>
<dbReference type="Gene3D" id="3.30.40.10">
    <property type="entry name" value="Zinc/RING finger domain, C3HC4 (zinc finger)"/>
    <property type="match status" value="1"/>
</dbReference>
<name>A0AAV8DCY0_9POAL</name>
<proteinExistence type="predicted"/>
<evidence type="ECO:0000256" key="6">
    <source>
        <dbReference type="ARBA" id="ARBA00022692"/>
    </source>
</evidence>
<sequence>MPCDILIVIILIQYFVFLLYYWFVNRNAPTDDDLSSNMNFVHRSNESHRTISGLHPSVIAALPVLVYQKGRKDADGDGSAQCVVCLEQLEEGEKVRVLLRCKHLFHVNCINMWLRLHSTCPICRADAKPPDSLAVVMVGLSNMKVMESTTAGPGASLFQ</sequence>
<keyword evidence="17" id="KW-1185">Reference proteome</keyword>
<dbReference type="GO" id="GO:0008270">
    <property type="term" value="F:zinc ion binding"/>
    <property type="evidence" value="ECO:0007669"/>
    <property type="project" value="UniProtKB-KW"/>
</dbReference>
<keyword evidence="8 13" id="KW-0863">Zinc-finger</keyword>
<comment type="subcellular location">
    <subcellularLocation>
        <location evidence="2">Membrane</location>
        <topology evidence="2">Single-pass membrane protein</topology>
    </subcellularLocation>
</comment>
<dbReference type="SUPFAM" id="SSF57850">
    <property type="entry name" value="RING/U-box"/>
    <property type="match status" value="1"/>
</dbReference>
<evidence type="ECO:0000256" key="9">
    <source>
        <dbReference type="ARBA" id="ARBA00022786"/>
    </source>
</evidence>
<keyword evidence="6 14" id="KW-0812">Transmembrane</keyword>
<dbReference type="GO" id="GO:0061630">
    <property type="term" value="F:ubiquitin protein ligase activity"/>
    <property type="evidence" value="ECO:0007669"/>
    <property type="project" value="UniProtKB-EC"/>
</dbReference>
<evidence type="ECO:0000256" key="10">
    <source>
        <dbReference type="ARBA" id="ARBA00022833"/>
    </source>
</evidence>
<evidence type="ECO:0000256" key="8">
    <source>
        <dbReference type="ARBA" id="ARBA00022771"/>
    </source>
</evidence>
<dbReference type="GO" id="GO:0016020">
    <property type="term" value="C:membrane"/>
    <property type="evidence" value="ECO:0007669"/>
    <property type="project" value="UniProtKB-SubCell"/>
</dbReference>
<dbReference type="SMART" id="SM00184">
    <property type="entry name" value="RING"/>
    <property type="match status" value="1"/>
</dbReference>
<keyword evidence="7" id="KW-0479">Metal-binding</keyword>
<dbReference type="InterPro" id="IPR001841">
    <property type="entry name" value="Znf_RING"/>
</dbReference>
<evidence type="ECO:0000256" key="14">
    <source>
        <dbReference type="SAM" id="Phobius"/>
    </source>
</evidence>
<evidence type="ECO:0000256" key="4">
    <source>
        <dbReference type="ARBA" id="ARBA00012483"/>
    </source>
</evidence>
<evidence type="ECO:0000256" key="11">
    <source>
        <dbReference type="ARBA" id="ARBA00022989"/>
    </source>
</evidence>
<dbReference type="FunFam" id="3.30.40.10:FF:000187">
    <property type="entry name" value="E3 ubiquitin-protein ligase ATL6"/>
    <property type="match status" value="1"/>
</dbReference>
<evidence type="ECO:0000256" key="7">
    <source>
        <dbReference type="ARBA" id="ARBA00022723"/>
    </source>
</evidence>
<comment type="caution">
    <text evidence="16">The sequence shown here is derived from an EMBL/GenBank/DDBJ whole genome shotgun (WGS) entry which is preliminary data.</text>
</comment>
<evidence type="ECO:0000256" key="5">
    <source>
        <dbReference type="ARBA" id="ARBA00022679"/>
    </source>
</evidence>
<protein>
    <recommendedName>
        <fullName evidence="4">RING-type E3 ubiquitin transferase</fullName>
        <ecNumber evidence="4">2.3.2.27</ecNumber>
    </recommendedName>
</protein>
<keyword evidence="9" id="KW-0833">Ubl conjugation pathway</keyword>
<dbReference type="AlphaFoldDB" id="A0AAV8DCY0"/>
<comment type="catalytic activity">
    <reaction evidence="1">
        <text>S-ubiquitinyl-[E2 ubiquitin-conjugating enzyme]-L-cysteine + [acceptor protein]-L-lysine = [E2 ubiquitin-conjugating enzyme]-L-cysteine + N(6)-ubiquitinyl-[acceptor protein]-L-lysine.</text>
        <dbReference type="EC" id="2.3.2.27"/>
    </reaction>
</comment>
<keyword evidence="12 14" id="KW-0472">Membrane</keyword>
<gene>
    <name evidence="16" type="ORF">LUZ62_076249</name>
</gene>
<dbReference type="PANTHER" id="PTHR45676">
    <property type="entry name" value="RING-H2 FINGER PROTEIN ATL51-RELATED"/>
    <property type="match status" value="1"/>
</dbReference>
<dbReference type="InterPro" id="IPR013083">
    <property type="entry name" value="Znf_RING/FYVE/PHD"/>
</dbReference>
<evidence type="ECO:0000256" key="2">
    <source>
        <dbReference type="ARBA" id="ARBA00004167"/>
    </source>
</evidence>
<dbReference type="PROSITE" id="PS50089">
    <property type="entry name" value="ZF_RING_2"/>
    <property type="match status" value="1"/>
</dbReference>
<evidence type="ECO:0000256" key="3">
    <source>
        <dbReference type="ARBA" id="ARBA00004906"/>
    </source>
</evidence>
<feature type="transmembrane region" description="Helical" evidence="14">
    <location>
        <begin position="6"/>
        <end position="24"/>
    </location>
</feature>
<evidence type="ECO:0000313" key="16">
    <source>
        <dbReference type="EMBL" id="KAJ4765874.1"/>
    </source>
</evidence>
<dbReference type="Proteomes" id="UP001140206">
    <property type="component" value="Chromosome 4"/>
</dbReference>
<dbReference type="Pfam" id="PF13639">
    <property type="entry name" value="zf-RING_2"/>
    <property type="match status" value="1"/>
</dbReference>
<accession>A0AAV8DCY0</accession>
<dbReference type="EMBL" id="JAMFTS010000004">
    <property type="protein sequence ID" value="KAJ4765874.1"/>
    <property type="molecule type" value="Genomic_DNA"/>
</dbReference>
<keyword evidence="11 14" id="KW-1133">Transmembrane helix</keyword>
<evidence type="ECO:0000256" key="13">
    <source>
        <dbReference type="PROSITE-ProRule" id="PRU00175"/>
    </source>
</evidence>
<evidence type="ECO:0000256" key="12">
    <source>
        <dbReference type="ARBA" id="ARBA00023136"/>
    </source>
</evidence>
<dbReference type="CDD" id="cd16461">
    <property type="entry name" value="RING-H2_EL5-like"/>
    <property type="match status" value="1"/>
</dbReference>
<evidence type="ECO:0000313" key="17">
    <source>
        <dbReference type="Proteomes" id="UP001140206"/>
    </source>
</evidence>
<evidence type="ECO:0000259" key="15">
    <source>
        <dbReference type="PROSITE" id="PS50089"/>
    </source>
</evidence>
<feature type="domain" description="RING-type" evidence="15">
    <location>
        <begin position="82"/>
        <end position="124"/>
    </location>
</feature>
<organism evidence="16 17">
    <name type="scientific">Rhynchospora pubera</name>
    <dbReference type="NCBI Taxonomy" id="906938"/>
    <lineage>
        <taxon>Eukaryota</taxon>
        <taxon>Viridiplantae</taxon>
        <taxon>Streptophyta</taxon>
        <taxon>Embryophyta</taxon>
        <taxon>Tracheophyta</taxon>
        <taxon>Spermatophyta</taxon>
        <taxon>Magnoliopsida</taxon>
        <taxon>Liliopsida</taxon>
        <taxon>Poales</taxon>
        <taxon>Cyperaceae</taxon>
        <taxon>Cyperoideae</taxon>
        <taxon>Rhynchosporeae</taxon>
        <taxon>Rhynchospora</taxon>
    </lineage>
</organism>
<reference evidence="16" key="1">
    <citation type="submission" date="2022-08" db="EMBL/GenBank/DDBJ databases">
        <authorList>
            <person name="Marques A."/>
        </authorList>
    </citation>
    <scope>NUCLEOTIDE SEQUENCE</scope>
    <source>
        <strain evidence="16">RhyPub2mFocal</strain>
        <tissue evidence="16">Leaves</tissue>
    </source>
</reference>
<dbReference type="EC" id="2.3.2.27" evidence="4"/>
<keyword evidence="10" id="KW-0862">Zinc</keyword>
<keyword evidence="5" id="KW-0808">Transferase</keyword>
<comment type="pathway">
    <text evidence="3">Protein modification; protein ubiquitination.</text>
</comment>